<accession>A0A842IA40</accession>
<evidence type="ECO:0000256" key="5">
    <source>
        <dbReference type="ARBA" id="ARBA00022764"/>
    </source>
</evidence>
<dbReference type="InterPro" id="IPR051395">
    <property type="entry name" value="Cytochrome_c_Peroxidase/MauG"/>
</dbReference>
<sequence length="409" mass="44191">MMWRRGAILLACLLVTAQGLRADPADEVLPAGPDDGFTQDAADLASRLVINSLGLAPDDPSNRVYDDPKAAVFGEALFHDARMSATGTVSCASCHMAGIGFQDGLPLGQGIGTANRRTMPLEGVAWNAWFFWDGRKDSLWSQALGPLENPVEHGSNRVRLVRFLQETYADDYRAVFGAFPDLSGLPEDGAPTGDAATRRNWEALTDAQRHAVNTVFADIGKAIAAYERQLKPKETRLDFYLRATFGAMEGARDQLSEEEIAGLEIFAGKGRCISCHQGPRMTDGFFHNTGVPPVAGLPPDNGRLDAIALVEADPFNCLGPYSDAPAGSCEELRFLQRDPKALARAFKTPSLRGVSLRPPYMHAGQFGTLEEVVRHYNAAPKAAVGTSELRPLDLDEAEIKALVALLEAL</sequence>
<evidence type="ECO:0000256" key="1">
    <source>
        <dbReference type="ARBA" id="ARBA00004418"/>
    </source>
</evidence>
<protein>
    <submittedName>
        <fullName evidence="12">Methylamine utilization protein</fullName>
    </submittedName>
</protein>
<dbReference type="InterPro" id="IPR009056">
    <property type="entry name" value="Cyt_c-like_dom"/>
</dbReference>
<feature type="binding site" description="covalent" evidence="8">
    <location>
        <position position="272"/>
    </location>
    <ligand>
        <name>heme c</name>
        <dbReference type="ChEBI" id="CHEBI:61717"/>
        <label>2</label>
    </ligand>
</feature>
<dbReference type="Pfam" id="PF03150">
    <property type="entry name" value="CCP_MauG"/>
    <property type="match status" value="1"/>
</dbReference>
<feature type="binding site" description="axial binding residue" evidence="9">
    <location>
        <position position="276"/>
    </location>
    <ligand>
        <name>heme c</name>
        <dbReference type="ChEBI" id="CHEBI:61717"/>
        <label>2</label>
    </ligand>
    <ligandPart>
        <name>Fe</name>
        <dbReference type="ChEBI" id="CHEBI:18248"/>
    </ligandPart>
</feature>
<dbReference type="RefSeq" id="WP_185798059.1">
    <property type="nucleotide sequence ID" value="NZ_JACLQD010000003.1"/>
</dbReference>
<dbReference type="PANTHER" id="PTHR30600">
    <property type="entry name" value="CYTOCHROME C PEROXIDASE-RELATED"/>
    <property type="match status" value="1"/>
</dbReference>
<evidence type="ECO:0000256" key="10">
    <source>
        <dbReference type="SAM" id="SignalP"/>
    </source>
</evidence>
<evidence type="ECO:0000256" key="9">
    <source>
        <dbReference type="PIRSR" id="PIRSR000294-2"/>
    </source>
</evidence>
<feature type="binding site" description="axial binding residue" evidence="9">
    <location>
        <position position="95"/>
    </location>
    <ligand>
        <name>heme c</name>
        <dbReference type="ChEBI" id="CHEBI:61717"/>
        <label>1</label>
    </ligand>
    <ligandPart>
        <name>Fe</name>
        <dbReference type="ChEBI" id="CHEBI:18248"/>
    </ligandPart>
</feature>
<name>A0A842IA40_9RHOB</name>
<dbReference type="InterPro" id="IPR036909">
    <property type="entry name" value="Cyt_c-like_dom_sf"/>
</dbReference>
<feature type="binding site" description="covalent" evidence="8">
    <location>
        <position position="94"/>
    </location>
    <ligand>
        <name>heme c</name>
        <dbReference type="ChEBI" id="CHEBI:61717"/>
        <label>1</label>
    </ligand>
</feature>
<dbReference type="Proteomes" id="UP000555411">
    <property type="component" value="Unassembled WGS sequence"/>
</dbReference>
<dbReference type="Gene3D" id="1.10.760.10">
    <property type="entry name" value="Cytochrome c-like domain"/>
    <property type="match status" value="2"/>
</dbReference>
<dbReference type="EMBL" id="JACLQD010000003">
    <property type="protein sequence ID" value="MBC2836461.1"/>
    <property type="molecule type" value="Genomic_DNA"/>
</dbReference>
<dbReference type="InterPro" id="IPR026259">
    <property type="entry name" value="MauG/Cytc_peroxidase"/>
</dbReference>
<dbReference type="GO" id="GO:0042597">
    <property type="term" value="C:periplasmic space"/>
    <property type="evidence" value="ECO:0007669"/>
    <property type="project" value="UniProtKB-SubCell"/>
</dbReference>
<feature type="domain" description="Cytochrome c" evidence="11">
    <location>
        <begin position="69"/>
        <end position="180"/>
    </location>
</feature>
<keyword evidence="4 10" id="KW-0732">Signal</keyword>
<dbReference type="PROSITE" id="PS51007">
    <property type="entry name" value="CYTC"/>
    <property type="match status" value="2"/>
</dbReference>
<keyword evidence="5" id="KW-0574">Periplasm</keyword>
<dbReference type="SUPFAM" id="SSF46626">
    <property type="entry name" value="Cytochrome c"/>
    <property type="match status" value="2"/>
</dbReference>
<evidence type="ECO:0000256" key="7">
    <source>
        <dbReference type="ARBA" id="ARBA00023004"/>
    </source>
</evidence>
<comment type="cofactor">
    <cofactor evidence="8">
        <name>heme</name>
        <dbReference type="ChEBI" id="CHEBI:30413"/>
    </cofactor>
    <text evidence="8">Binds 2 heme groups.</text>
</comment>
<evidence type="ECO:0000256" key="4">
    <source>
        <dbReference type="ARBA" id="ARBA00022729"/>
    </source>
</evidence>
<feature type="binding site" description="covalent" evidence="8">
    <location>
        <position position="91"/>
    </location>
    <ligand>
        <name>heme c</name>
        <dbReference type="ChEBI" id="CHEBI:61717"/>
        <label>1</label>
    </ligand>
</feature>
<dbReference type="GO" id="GO:0004130">
    <property type="term" value="F:cytochrome-c peroxidase activity"/>
    <property type="evidence" value="ECO:0007669"/>
    <property type="project" value="TreeGrafter"/>
</dbReference>
<feature type="binding site" description="covalent" evidence="8">
    <location>
        <position position="275"/>
    </location>
    <ligand>
        <name>heme c</name>
        <dbReference type="ChEBI" id="CHEBI:61717"/>
        <label>2</label>
    </ligand>
</feature>
<comment type="subcellular location">
    <subcellularLocation>
        <location evidence="1">Periplasm</location>
    </subcellularLocation>
</comment>
<feature type="domain" description="Cytochrome c" evidence="11">
    <location>
        <begin position="257"/>
        <end position="409"/>
    </location>
</feature>
<keyword evidence="7 9" id="KW-0408">Iron</keyword>
<evidence type="ECO:0000256" key="2">
    <source>
        <dbReference type="ARBA" id="ARBA00022617"/>
    </source>
</evidence>
<keyword evidence="2 8" id="KW-0349">Heme</keyword>
<keyword evidence="6" id="KW-0560">Oxidoreductase</keyword>
<keyword evidence="3 9" id="KW-0479">Metal-binding</keyword>
<dbReference type="InterPro" id="IPR004852">
    <property type="entry name" value="Di-haem_cyt_c_peroxidsae"/>
</dbReference>
<dbReference type="GO" id="GO:0046872">
    <property type="term" value="F:metal ion binding"/>
    <property type="evidence" value="ECO:0007669"/>
    <property type="project" value="UniProtKB-KW"/>
</dbReference>
<evidence type="ECO:0000313" key="12">
    <source>
        <dbReference type="EMBL" id="MBC2836461.1"/>
    </source>
</evidence>
<evidence type="ECO:0000256" key="6">
    <source>
        <dbReference type="ARBA" id="ARBA00023002"/>
    </source>
</evidence>
<evidence type="ECO:0000256" key="3">
    <source>
        <dbReference type="ARBA" id="ARBA00022723"/>
    </source>
</evidence>
<keyword evidence="13" id="KW-1185">Reference proteome</keyword>
<evidence type="ECO:0000313" key="13">
    <source>
        <dbReference type="Proteomes" id="UP000555411"/>
    </source>
</evidence>
<gene>
    <name evidence="12" type="ORF">H7F16_13155</name>
</gene>
<reference evidence="12 13" key="1">
    <citation type="journal article" date="2017" name="Int. J. Syst. Evol. Microbiol.">
        <title>Gemmobacter straminiformis sp. nov., isolated from an artificial fountain.</title>
        <authorList>
            <person name="Kang J.Y."/>
            <person name="Kim M.J."/>
            <person name="Chun J."/>
            <person name="Son K.P."/>
            <person name="Jahng K.Y."/>
        </authorList>
    </citation>
    <scope>NUCLEOTIDE SEQUENCE [LARGE SCALE GENOMIC DNA]</scope>
    <source>
        <strain evidence="12 13">CAM-8</strain>
    </source>
</reference>
<feature type="chain" id="PRO_5033029973" evidence="10">
    <location>
        <begin position="23"/>
        <end position="409"/>
    </location>
</feature>
<dbReference type="GO" id="GO:0020037">
    <property type="term" value="F:heme binding"/>
    <property type="evidence" value="ECO:0007669"/>
    <property type="project" value="InterPro"/>
</dbReference>
<comment type="PTM">
    <text evidence="8">Binds 2 heme groups per subunit.</text>
</comment>
<evidence type="ECO:0000259" key="11">
    <source>
        <dbReference type="PROSITE" id="PS51007"/>
    </source>
</evidence>
<feature type="signal peptide" evidence="10">
    <location>
        <begin position="1"/>
        <end position="22"/>
    </location>
</feature>
<comment type="caution">
    <text evidence="12">The sequence shown here is derived from an EMBL/GenBank/DDBJ whole genome shotgun (WGS) entry which is preliminary data.</text>
</comment>
<evidence type="ECO:0000256" key="8">
    <source>
        <dbReference type="PIRSR" id="PIRSR000294-1"/>
    </source>
</evidence>
<organism evidence="12 13">
    <name type="scientific">Paragemmobacter straminiformis</name>
    <dbReference type="NCBI Taxonomy" id="2045119"/>
    <lineage>
        <taxon>Bacteria</taxon>
        <taxon>Pseudomonadati</taxon>
        <taxon>Pseudomonadota</taxon>
        <taxon>Alphaproteobacteria</taxon>
        <taxon>Rhodobacterales</taxon>
        <taxon>Paracoccaceae</taxon>
        <taxon>Paragemmobacter</taxon>
    </lineage>
</organism>
<dbReference type="PIRSF" id="PIRSF000294">
    <property type="entry name" value="Cytochrome-c_peroxidase"/>
    <property type="match status" value="1"/>
</dbReference>
<proteinExistence type="predicted"/>
<dbReference type="AlphaFoldDB" id="A0A842IA40"/>
<dbReference type="GO" id="GO:0009055">
    <property type="term" value="F:electron transfer activity"/>
    <property type="evidence" value="ECO:0007669"/>
    <property type="project" value="InterPro"/>
</dbReference>